<proteinExistence type="predicted"/>
<dbReference type="VEuPathDB" id="FungiDB:RhiirA1_398396"/>
<sequence length="261" mass="28788">MWLNRSLLGFLFLTLFYLLPVVTGHCTTVTKTRHYTKTIRPTNCPKATTTTTTSITTTTSTTTTVTTSTVTVLPAIVKRTNNRVKCIPDKKVYQSSKCSKCKRCRNKHDKRCKKRYNECKKCKVTVYCTPTVTLPCQKPKTVTTTAFATSTAIATTTITSIFSTNTPTCKPVCALLDACNLDTFQTCCNLCCTSIGGVSKCCSSDGLGSQCPNAIHKRLKSSDSDRPYMIKEGNILGVGTEKFYVTSRSENNDRLTDQINI</sequence>
<name>A0A2N0RDS8_9GLOM</name>
<dbReference type="EMBL" id="LLXH01000984">
    <property type="protein sequence ID" value="PKC61460.1"/>
    <property type="molecule type" value="Genomic_DNA"/>
</dbReference>
<keyword evidence="1" id="KW-0732">Signal</keyword>
<evidence type="ECO:0000256" key="1">
    <source>
        <dbReference type="SAM" id="SignalP"/>
    </source>
</evidence>
<feature type="signal peptide" evidence="1">
    <location>
        <begin position="1"/>
        <end position="24"/>
    </location>
</feature>
<gene>
    <name evidence="2" type="ORF">RhiirA1_398396</name>
</gene>
<accession>A0A2N0RDS8</accession>
<feature type="chain" id="PRO_5014638152" evidence="1">
    <location>
        <begin position="25"/>
        <end position="261"/>
    </location>
</feature>
<reference evidence="2 3" key="2">
    <citation type="submission" date="2017-10" db="EMBL/GenBank/DDBJ databases">
        <title>Genome analyses suggest a sexual origin of heterokaryosis in a supposedly ancient asexual fungus.</title>
        <authorList>
            <person name="Corradi N."/>
            <person name="Sedzielewska K."/>
            <person name="Noel J."/>
            <person name="Charron P."/>
            <person name="Farinelli L."/>
            <person name="Marton T."/>
            <person name="Kruger M."/>
            <person name="Pelin A."/>
            <person name="Brachmann A."/>
            <person name="Corradi N."/>
        </authorList>
    </citation>
    <scope>NUCLEOTIDE SEQUENCE [LARGE SCALE GENOMIC DNA]</scope>
    <source>
        <strain evidence="2 3">A1</strain>
    </source>
</reference>
<comment type="caution">
    <text evidence="2">The sequence shown here is derived from an EMBL/GenBank/DDBJ whole genome shotgun (WGS) entry which is preliminary data.</text>
</comment>
<dbReference type="VEuPathDB" id="FungiDB:RhiirFUN_007998"/>
<evidence type="ECO:0000313" key="2">
    <source>
        <dbReference type="EMBL" id="PKC61460.1"/>
    </source>
</evidence>
<dbReference type="AlphaFoldDB" id="A0A2N0RDS8"/>
<dbReference type="Proteomes" id="UP000232688">
    <property type="component" value="Unassembled WGS sequence"/>
</dbReference>
<evidence type="ECO:0000313" key="3">
    <source>
        <dbReference type="Proteomes" id="UP000232688"/>
    </source>
</evidence>
<protein>
    <submittedName>
        <fullName evidence="2">Uncharacterized protein</fullName>
    </submittedName>
</protein>
<reference evidence="2 3" key="1">
    <citation type="submission" date="2017-10" db="EMBL/GenBank/DDBJ databases">
        <title>Extensive intraspecific genome diversity in a model arbuscular mycorrhizal fungus.</title>
        <authorList>
            <person name="Chen E.C.H."/>
            <person name="Morin E."/>
            <person name="Baudet D."/>
            <person name="Noel J."/>
            <person name="Ndikumana S."/>
            <person name="Charron P."/>
            <person name="St-Onge C."/>
            <person name="Giorgi J."/>
            <person name="Grigoriev I.V."/>
            <person name="Roux C."/>
            <person name="Martin F.M."/>
            <person name="Corradi N."/>
        </authorList>
    </citation>
    <scope>NUCLEOTIDE SEQUENCE [LARGE SCALE GENOMIC DNA]</scope>
    <source>
        <strain evidence="2 3">A1</strain>
    </source>
</reference>
<dbReference type="VEuPathDB" id="FungiDB:FUN_009193"/>
<organism evidence="2 3">
    <name type="scientific">Rhizophagus irregularis</name>
    <dbReference type="NCBI Taxonomy" id="588596"/>
    <lineage>
        <taxon>Eukaryota</taxon>
        <taxon>Fungi</taxon>
        <taxon>Fungi incertae sedis</taxon>
        <taxon>Mucoromycota</taxon>
        <taxon>Glomeromycotina</taxon>
        <taxon>Glomeromycetes</taxon>
        <taxon>Glomerales</taxon>
        <taxon>Glomeraceae</taxon>
        <taxon>Rhizophagus</taxon>
    </lineage>
</organism>